<dbReference type="Gene3D" id="3.40.50.880">
    <property type="match status" value="1"/>
</dbReference>
<dbReference type="Proteomes" id="UP001214603">
    <property type="component" value="Chromosome 9"/>
</dbReference>
<evidence type="ECO:0000256" key="15">
    <source>
        <dbReference type="ARBA" id="ARBA00052585"/>
    </source>
</evidence>
<dbReference type="Pfam" id="PF18072">
    <property type="entry name" value="FGAR-AT_linker"/>
    <property type="match status" value="1"/>
</dbReference>
<feature type="domain" description="Phosphoribosylformylglycinamidine synthase linker" evidence="19">
    <location>
        <begin position="213"/>
        <end position="268"/>
    </location>
</feature>
<organism evidence="22 23">
    <name type="scientific">Malassezia obtusa</name>
    <dbReference type="NCBI Taxonomy" id="76774"/>
    <lineage>
        <taxon>Eukaryota</taxon>
        <taxon>Fungi</taxon>
        <taxon>Dikarya</taxon>
        <taxon>Basidiomycota</taxon>
        <taxon>Ustilaginomycotina</taxon>
        <taxon>Malasseziomycetes</taxon>
        <taxon>Malasseziales</taxon>
        <taxon>Malasseziaceae</taxon>
        <taxon>Malassezia</taxon>
    </lineage>
</organism>
<comment type="pathway">
    <text evidence="2">Purine metabolism; IMP biosynthesis via de novo pathway; 5-amino-1-(5-phospho-D-ribosyl)imidazole from N(2)-formyl-N(1)-(5-phospho-D-ribosyl)glycinamide: step 1/2.</text>
</comment>
<feature type="domain" description="PurM-like C-terminal" evidence="18">
    <location>
        <begin position="489"/>
        <end position="646"/>
    </location>
</feature>
<evidence type="ECO:0000256" key="11">
    <source>
        <dbReference type="ARBA" id="ARBA00022842"/>
    </source>
</evidence>
<dbReference type="FunFam" id="3.30.1330.10:FF:000002">
    <property type="entry name" value="Phosphoribosylformylglycinamidine synthase"/>
    <property type="match status" value="1"/>
</dbReference>
<dbReference type="InterPro" id="IPR041609">
    <property type="entry name" value="PurL_linker"/>
</dbReference>
<sequence length="1386" mass="148833">MGSEPLHCFTLLGPSTSLEAKRKQTLKRLQHINDKVTGIDGVFLHFLLATSENAMHLIQDPASSVRARLDSLLFYGDHVELSETVECMRRALHGENDPLHTCLFVSPRAGTVSPWSSKATNLARLCGLGEWIERIERGYALVITSREPLSDDEVDALAAQLHDRMTHSVARTATPESCRALFVTAEPEELKTVDLGALKDCHEDWEGAHQRLIDANTRFGLALSPDEIDYLVDAFVRGASGEAPLHRNPTDVELFMFAQVNSEHCRHKIFNATWTIDGQRMPHSLFGMIRNTHKVTPQNTLSAYSDNAAVFRGAHAVRFLPVPDMVRLGDVHVPHVYVGHAEEMPILAKVETHNHPTAVSPYPGAATGSGGEIRDEGAVGRGSKPKAGLSGFMTSNLHIPGFVQPWEEDIGKPMHIASPLEIMCDAPIGAATFNNEFGRPALGGFWRTYCERVPGAEGPELRGYHKPIMLAGGVGTVRPPYVQKGQIAPGDALIVLGGPGYLIGLGGGTSSSQATGSAGRAKLDFVSVSRDNPEMERRCQQVIDACCSAAENPIVSIHDVGAGGLSNAFPELVHDAGLGGRFELRDVPLGNKSMSPAAIWCNESQERYVLAVHPTNLAAFEAIAARERCPYAVVGRATSEQQLVVTDRLFGTTPIDLPMATLFNKPPKMERSSTHAHPPFVPFDETLRAYVDGDDAARLRDAVDRVLHLPAVASKAFLITIGDRSITGLVARDQMVGPWQVPVADVAVTRTSYAFDEACTGDAMASGERTPLALLSGAAAARMAVGEALTNLAAAHVEALEQVKLSANWMCAAWHAHDGAALYDAVQAIGLELCPALGLAIPVGKDSMSMGMAWQEGDERREVTAPLSPIITAFAPVADVTGTWTPQLRVLPDASVLLFVDLAAGKQRLGGSALAQVYKQLGDAAPDVESADVLRAFFDAMATLKQLHVGKREVPGLVHAYHDRSDGGLLAAVLEMAFAGRTGVTLDVSALHARGTPATAALFNEELGAVLQVRRSDVKAVTTLLATFGVPESAAHVVGEVRADEAVRVVSHGATLLESTRAALQHAWAATSFEMQSLRDNPDLAKEERALIDEARGGVSELVYRLTYAPGDAVAPSHIERPLAEAPRVAILREQGVNGQVEMAWAFARAGFTVLDVHMTDLLQGRVYLDAVHGLAACGGFSYGDVLGAGRGWASTILMHPSVNAEFRAFFERPNTFALGVCNGCQMLAELGRQGLIPGAGHVWPTFAPNESGRFEARFLPVEIPAETDSVFFRGMGGSRLAVPVAHGEGRAAFDSDALHEECEAKGMVAMRYVDRRYPLNPNGSTGNIAGLSALDGRVLVLMPHPERATAASALSYAPPEAAKWHGHGPWFRMFENARKFVDEHP</sequence>
<evidence type="ECO:0000256" key="5">
    <source>
        <dbReference type="ARBA" id="ARBA00022490"/>
    </source>
</evidence>
<evidence type="ECO:0000256" key="8">
    <source>
        <dbReference type="ARBA" id="ARBA00022741"/>
    </source>
</evidence>
<keyword evidence="10" id="KW-0067">ATP-binding</keyword>
<dbReference type="Pfam" id="PF18076">
    <property type="entry name" value="FGAR-AT_N"/>
    <property type="match status" value="1"/>
</dbReference>
<dbReference type="EMBL" id="CP119942">
    <property type="protein sequence ID" value="WFD04623.1"/>
    <property type="molecule type" value="Genomic_DNA"/>
</dbReference>
<keyword evidence="8" id="KW-0547">Nucleotide-binding</keyword>
<gene>
    <name evidence="22" type="primary">ADE6</name>
    <name evidence="22" type="ORF">MOBT1_003337</name>
</gene>
<dbReference type="Pfam" id="PF13507">
    <property type="entry name" value="GATase_5"/>
    <property type="match status" value="1"/>
</dbReference>
<dbReference type="InterPro" id="IPR036921">
    <property type="entry name" value="PurM-like_N_sf"/>
</dbReference>
<evidence type="ECO:0000259" key="18">
    <source>
        <dbReference type="Pfam" id="PF02769"/>
    </source>
</evidence>
<keyword evidence="11" id="KW-0460">Magnesium</keyword>
<dbReference type="FunFam" id="3.90.650.10:FF:000024">
    <property type="entry name" value="Phosphoribosylformylglycinamidine synthase"/>
    <property type="match status" value="1"/>
</dbReference>
<name>A0AAF0IUJ4_9BASI</name>
<evidence type="ECO:0000256" key="10">
    <source>
        <dbReference type="ARBA" id="ARBA00022840"/>
    </source>
</evidence>
<dbReference type="Gene3D" id="1.10.8.750">
    <property type="entry name" value="Phosphoribosylformylglycinamidine synthase, linker domain"/>
    <property type="match status" value="1"/>
</dbReference>
<dbReference type="EC" id="6.3.5.3" evidence="4"/>
<dbReference type="GO" id="GO:0005524">
    <property type="term" value="F:ATP binding"/>
    <property type="evidence" value="ECO:0007669"/>
    <property type="project" value="UniProtKB-KW"/>
</dbReference>
<dbReference type="InterPro" id="IPR010073">
    <property type="entry name" value="PurL_large"/>
</dbReference>
<accession>A0AAF0IUJ4</accession>
<dbReference type="PANTHER" id="PTHR10099">
    <property type="entry name" value="PHOSPHORIBOSYLFORMYLGLYCINAMIDINE SYNTHASE"/>
    <property type="match status" value="1"/>
</dbReference>
<dbReference type="GO" id="GO:0046872">
    <property type="term" value="F:metal ion binding"/>
    <property type="evidence" value="ECO:0007669"/>
    <property type="project" value="UniProtKB-KW"/>
</dbReference>
<evidence type="ECO:0000256" key="7">
    <source>
        <dbReference type="ARBA" id="ARBA00022723"/>
    </source>
</evidence>
<dbReference type="SUPFAM" id="SSF82697">
    <property type="entry name" value="PurS-like"/>
    <property type="match status" value="1"/>
</dbReference>
<keyword evidence="9" id="KW-0658">Purine biosynthesis</keyword>
<evidence type="ECO:0000256" key="9">
    <source>
        <dbReference type="ARBA" id="ARBA00022755"/>
    </source>
</evidence>
<dbReference type="SUPFAM" id="SSF56042">
    <property type="entry name" value="PurM C-terminal domain-like"/>
    <property type="match status" value="2"/>
</dbReference>
<keyword evidence="6 22" id="KW-0436">Ligase</keyword>
<evidence type="ECO:0000313" key="23">
    <source>
        <dbReference type="Proteomes" id="UP001214603"/>
    </source>
</evidence>
<proteinExistence type="inferred from homology"/>
<dbReference type="NCBIfam" id="TIGR01735">
    <property type="entry name" value="FGAM_synt"/>
    <property type="match status" value="1"/>
</dbReference>
<evidence type="ECO:0000256" key="12">
    <source>
        <dbReference type="ARBA" id="ARBA00022962"/>
    </source>
</evidence>
<dbReference type="CDD" id="cd01740">
    <property type="entry name" value="GATase1_FGAR_AT"/>
    <property type="match status" value="1"/>
</dbReference>
<dbReference type="GO" id="GO:0006189">
    <property type="term" value="P:'de novo' IMP biosynthetic process"/>
    <property type="evidence" value="ECO:0007669"/>
    <property type="project" value="InterPro"/>
</dbReference>
<dbReference type="InterPro" id="IPR029062">
    <property type="entry name" value="Class_I_gatase-like"/>
</dbReference>
<dbReference type="FunFam" id="3.40.50.880:FF:000008">
    <property type="entry name" value="Phosphoribosylformylglycinamidine synthase"/>
    <property type="match status" value="1"/>
</dbReference>
<dbReference type="NCBIfam" id="NF003672">
    <property type="entry name" value="PRK05297.1"/>
    <property type="match status" value="1"/>
</dbReference>
<reference evidence="22" key="1">
    <citation type="submission" date="2023-03" db="EMBL/GenBank/DDBJ databases">
        <title>Mating type loci evolution in Malassezia.</title>
        <authorList>
            <person name="Coelho M.A."/>
        </authorList>
    </citation>
    <scope>NUCLEOTIDE SEQUENCE</scope>
    <source>
        <strain evidence="22">CBS 7876</strain>
    </source>
</reference>
<evidence type="ECO:0000256" key="14">
    <source>
        <dbReference type="ARBA" id="ARBA00032632"/>
    </source>
</evidence>
<dbReference type="Pfam" id="PF02769">
    <property type="entry name" value="AIRS_C"/>
    <property type="match status" value="2"/>
</dbReference>
<evidence type="ECO:0000256" key="4">
    <source>
        <dbReference type="ARBA" id="ARBA00012747"/>
    </source>
</evidence>
<comment type="similarity">
    <text evidence="3">In the N-terminal section; belongs to the FGAMS family.</text>
</comment>
<dbReference type="Gene3D" id="3.90.650.10">
    <property type="entry name" value="PurM-like C-terminal domain"/>
    <property type="match status" value="2"/>
</dbReference>
<evidence type="ECO:0000256" key="1">
    <source>
        <dbReference type="ARBA" id="ARBA00004496"/>
    </source>
</evidence>
<protein>
    <recommendedName>
        <fullName evidence="17">Phosphoribosylformylglycinamidine synthase</fullName>
        <ecNumber evidence="4">6.3.5.3</ecNumber>
    </recommendedName>
    <alternativeName>
        <fullName evidence="14">Formylglycinamide ribonucleotide amidotransferase</fullName>
    </alternativeName>
    <alternativeName>
        <fullName evidence="13">Formylglycinamide ribotide amidotransferase</fullName>
    </alternativeName>
</protein>
<dbReference type="CDD" id="cd02203">
    <property type="entry name" value="PurL_repeat1"/>
    <property type="match status" value="1"/>
</dbReference>
<dbReference type="CDD" id="cd02204">
    <property type="entry name" value="PurL_repeat2"/>
    <property type="match status" value="1"/>
</dbReference>
<dbReference type="PROSITE" id="PS51273">
    <property type="entry name" value="GATASE_TYPE_1"/>
    <property type="match status" value="1"/>
</dbReference>
<dbReference type="Pfam" id="PF22689">
    <property type="entry name" value="FGAR-AT_PurM_N-like"/>
    <property type="match status" value="1"/>
</dbReference>
<evidence type="ECO:0000313" key="22">
    <source>
        <dbReference type="EMBL" id="WFD04623.1"/>
    </source>
</evidence>
<dbReference type="SUPFAM" id="SSF55326">
    <property type="entry name" value="PurM N-terminal domain-like"/>
    <property type="match status" value="2"/>
</dbReference>
<evidence type="ECO:0000259" key="20">
    <source>
        <dbReference type="Pfam" id="PF18076"/>
    </source>
</evidence>
<dbReference type="FunFam" id="3.30.1330.10:FF:000005">
    <property type="entry name" value="Phosphoribosylformylglycinamidine synthase"/>
    <property type="match status" value="1"/>
</dbReference>
<dbReference type="InterPro" id="IPR036676">
    <property type="entry name" value="PurM-like_C_sf"/>
</dbReference>
<comment type="subcellular location">
    <subcellularLocation>
        <location evidence="1">Cytoplasm</location>
    </subcellularLocation>
</comment>
<evidence type="ECO:0000256" key="16">
    <source>
        <dbReference type="ARBA" id="ARBA00057317"/>
    </source>
</evidence>
<dbReference type="GO" id="GO:0005737">
    <property type="term" value="C:cytoplasm"/>
    <property type="evidence" value="ECO:0007669"/>
    <property type="project" value="UniProtKB-SubCell"/>
</dbReference>
<evidence type="ECO:0000259" key="19">
    <source>
        <dbReference type="Pfam" id="PF18072"/>
    </source>
</evidence>
<dbReference type="SUPFAM" id="SSF109736">
    <property type="entry name" value="FGAM synthase PurL, linker domain"/>
    <property type="match status" value="1"/>
</dbReference>
<comment type="catalytic activity">
    <reaction evidence="15">
        <text>N(2)-formyl-N(1)-(5-phospho-beta-D-ribosyl)glycinamide + L-glutamine + ATP + H2O = 2-formamido-N(1)-(5-O-phospho-beta-D-ribosyl)acetamidine + L-glutamate + ADP + phosphate + H(+)</text>
        <dbReference type="Rhea" id="RHEA:17129"/>
        <dbReference type="ChEBI" id="CHEBI:15377"/>
        <dbReference type="ChEBI" id="CHEBI:15378"/>
        <dbReference type="ChEBI" id="CHEBI:29985"/>
        <dbReference type="ChEBI" id="CHEBI:30616"/>
        <dbReference type="ChEBI" id="CHEBI:43474"/>
        <dbReference type="ChEBI" id="CHEBI:58359"/>
        <dbReference type="ChEBI" id="CHEBI:147286"/>
        <dbReference type="ChEBI" id="CHEBI:147287"/>
        <dbReference type="ChEBI" id="CHEBI:456216"/>
        <dbReference type="EC" id="6.3.5.3"/>
    </reaction>
</comment>
<keyword evidence="5" id="KW-0963">Cytoplasm</keyword>
<evidence type="ECO:0000256" key="17">
    <source>
        <dbReference type="ARBA" id="ARBA00071729"/>
    </source>
</evidence>
<feature type="domain" description="FGAR-AT PurM N-terminal-like" evidence="21">
    <location>
        <begin position="714"/>
        <end position="876"/>
    </location>
</feature>
<dbReference type="HAMAP" id="MF_00419">
    <property type="entry name" value="PurL_1"/>
    <property type="match status" value="1"/>
</dbReference>
<dbReference type="SMART" id="SM01211">
    <property type="entry name" value="GATase_5"/>
    <property type="match status" value="1"/>
</dbReference>
<dbReference type="SUPFAM" id="SSF52317">
    <property type="entry name" value="Class I glutamine amidotransferase-like"/>
    <property type="match status" value="1"/>
</dbReference>
<comment type="function">
    <text evidence="16">Phosphoribosylformylglycinamidine synthase involved in the purines biosynthetic pathway. Catalyzes the ATP-dependent conversion of formylglycinamide ribonucleotide (FGAR) and glutamine to yield formylglycinamidine ribonucleotide (FGAM) and glutamate.</text>
</comment>
<dbReference type="GO" id="GO:0004642">
    <property type="term" value="F:phosphoribosylformylglycinamidine synthase activity"/>
    <property type="evidence" value="ECO:0007669"/>
    <property type="project" value="UniProtKB-EC"/>
</dbReference>
<dbReference type="InterPro" id="IPR036604">
    <property type="entry name" value="PurS-like_sf"/>
</dbReference>
<evidence type="ECO:0000256" key="3">
    <source>
        <dbReference type="ARBA" id="ARBA00008608"/>
    </source>
</evidence>
<dbReference type="InterPro" id="IPR040707">
    <property type="entry name" value="FGAR-AT_N"/>
</dbReference>
<dbReference type="Gene3D" id="3.30.1330.10">
    <property type="entry name" value="PurM-like, N-terminal domain"/>
    <property type="match status" value="2"/>
</dbReference>
<evidence type="ECO:0000259" key="21">
    <source>
        <dbReference type="Pfam" id="PF22689"/>
    </source>
</evidence>
<feature type="domain" description="PurM-like C-terminal" evidence="18">
    <location>
        <begin position="906"/>
        <end position="1050"/>
    </location>
</feature>
<dbReference type="PANTHER" id="PTHR10099:SF1">
    <property type="entry name" value="PHOSPHORIBOSYLFORMYLGLYCINAMIDINE SYNTHASE"/>
    <property type="match status" value="1"/>
</dbReference>
<evidence type="ECO:0000256" key="13">
    <source>
        <dbReference type="ARBA" id="ARBA00029823"/>
    </source>
</evidence>
<keyword evidence="12" id="KW-0315">Glutamine amidotransferase</keyword>
<keyword evidence="23" id="KW-1185">Reference proteome</keyword>
<keyword evidence="7" id="KW-0479">Metal-binding</keyword>
<dbReference type="InterPro" id="IPR010918">
    <property type="entry name" value="PurM-like_C_dom"/>
</dbReference>
<evidence type="ECO:0000256" key="2">
    <source>
        <dbReference type="ARBA" id="ARBA00004920"/>
    </source>
</evidence>
<feature type="domain" description="Phosphoribosylformylglycinamidine synthase N-terminal" evidence="20">
    <location>
        <begin position="60"/>
        <end position="173"/>
    </location>
</feature>
<evidence type="ECO:0000256" key="6">
    <source>
        <dbReference type="ARBA" id="ARBA00022598"/>
    </source>
</evidence>
<dbReference type="InterPro" id="IPR055181">
    <property type="entry name" value="FGAR-AT_PurM_N-like"/>
</dbReference>